<dbReference type="GO" id="GO:0045259">
    <property type="term" value="C:proton-transporting ATP synthase complex"/>
    <property type="evidence" value="ECO:0007669"/>
    <property type="project" value="UniProtKB-KW"/>
</dbReference>
<evidence type="ECO:0008006" key="12">
    <source>
        <dbReference type="Google" id="ProtNLM"/>
    </source>
</evidence>
<evidence type="ECO:0000256" key="2">
    <source>
        <dbReference type="ARBA" id="ARBA00006842"/>
    </source>
</evidence>
<dbReference type="PIRSF" id="PIRSF005514">
    <property type="entry name" value="ATPase_F0_D_mt"/>
    <property type="match status" value="1"/>
</dbReference>
<keyword evidence="5" id="KW-0375">Hydrogen ion transport</keyword>
<sequence length="194" mass="22415">MASKRVAQSAVNWKAFAERVPPNQREYFRLFKAKNDIFVNRVDSLPAAMPKIDFAFYRSKLSSSAMVDQFEKAYSGMSVPYPTDKDNILAGVDKEEQKAAVDTKAYVAELKKEIEESKAMIKAIDSLPPPDEMTREMFAYYFPDRVPNANKPTFWPHSPQYQLTDPEYAKHFINYQNDFRLGKFLKSKLGKYLN</sequence>
<keyword evidence="8" id="KW-0496">Mitochondrion</keyword>
<keyword evidence="6" id="KW-0999">Mitochondrion inner membrane</keyword>
<dbReference type="SUPFAM" id="SSF161065">
    <property type="entry name" value="ATP synthase D chain-like"/>
    <property type="match status" value="1"/>
</dbReference>
<organism evidence="10 11">
    <name type="scientific">Sinanodonta woodiana</name>
    <name type="common">Chinese pond mussel</name>
    <name type="synonym">Anodonta woodiana</name>
    <dbReference type="NCBI Taxonomy" id="1069815"/>
    <lineage>
        <taxon>Eukaryota</taxon>
        <taxon>Metazoa</taxon>
        <taxon>Spiralia</taxon>
        <taxon>Lophotrochozoa</taxon>
        <taxon>Mollusca</taxon>
        <taxon>Bivalvia</taxon>
        <taxon>Autobranchia</taxon>
        <taxon>Heteroconchia</taxon>
        <taxon>Palaeoheterodonta</taxon>
        <taxon>Unionida</taxon>
        <taxon>Unionoidea</taxon>
        <taxon>Unionidae</taxon>
        <taxon>Unioninae</taxon>
        <taxon>Sinanodonta</taxon>
    </lineage>
</organism>
<dbReference type="Pfam" id="PF05873">
    <property type="entry name" value="Mt_ATP-synt_D"/>
    <property type="match status" value="1"/>
</dbReference>
<comment type="caution">
    <text evidence="10">The sequence shown here is derived from an EMBL/GenBank/DDBJ whole genome shotgun (WGS) entry which is preliminary data.</text>
</comment>
<keyword evidence="11" id="KW-1185">Reference proteome</keyword>
<accession>A0ABD3WX85</accession>
<comment type="subcellular location">
    <subcellularLocation>
        <location evidence="1">Mitochondrion inner membrane</location>
    </subcellularLocation>
</comment>
<keyword evidence="7" id="KW-0406">Ion transport</keyword>
<dbReference type="InterPro" id="IPR036228">
    <property type="entry name" value="ATP_synth_F0_dsu_sf_mt"/>
</dbReference>
<evidence type="ECO:0000256" key="3">
    <source>
        <dbReference type="ARBA" id="ARBA00022448"/>
    </source>
</evidence>
<name>A0ABD3WX85_SINWO</name>
<proteinExistence type="inferred from homology"/>
<dbReference type="Proteomes" id="UP001634394">
    <property type="component" value="Unassembled WGS sequence"/>
</dbReference>
<dbReference type="EMBL" id="JBJQND010000005">
    <property type="protein sequence ID" value="KAL3877228.1"/>
    <property type="molecule type" value="Genomic_DNA"/>
</dbReference>
<gene>
    <name evidence="10" type="ORF">ACJMK2_034964</name>
</gene>
<protein>
    <recommendedName>
        <fullName evidence="12">ATP synthase subunit d, mitochondrial</fullName>
    </recommendedName>
</protein>
<evidence type="ECO:0000313" key="11">
    <source>
        <dbReference type="Proteomes" id="UP001634394"/>
    </source>
</evidence>
<evidence type="ECO:0000256" key="6">
    <source>
        <dbReference type="ARBA" id="ARBA00022792"/>
    </source>
</evidence>
<reference evidence="10 11" key="1">
    <citation type="submission" date="2024-11" db="EMBL/GenBank/DDBJ databases">
        <title>Chromosome-level genome assembly of the freshwater bivalve Anodonta woodiana.</title>
        <authorList>
            <person name="Chen X."/>
        </authorList>
    </citation>
    <scope>NUCLEOTIDE SEQUENCE [LARGE SCALE GENOMIC DNA]</scope>
    <source>
        <strain evidence="10">MN2024</strain>
        <tissue evidence="10">Gills</tissue>
    </source>
</reference>
<dbReference type="Gene3D" id="6.10.280.70">
    <property type="match status" value="1"/>
</dbReference>
<dbReference type="GO" id="GO:0005743">
    <property type="term" value="C:mitochondrial inner membrane"/>
    <property type="evidence" value="ECO:0007669"/>
    <property type="project" value="UniProtKB-SubCell"/>
</dbReference>
<dbReference type="PANTHER" id="PTHR12700">
    <property type="entry name" value="ATP SYNTHASE SUBUNIT D, MITOCHONDRIAL"/>
    <property type="match status" value="1"/>
</dbReference>
<dbReference type="GO" id="GO:1902600">
    <property type="term" value="P:proton transmembrane transport"/>
    <property type="evidence" value="ECO:0007669"/>
    <property type="project" value="UniProtKB-KW"/>
</dbReference>
<keyword evidence="9" id="KW-0472">Membrane</keyword>
<evidence type="ECO:0000256" key="7">
    <source>
        <dbReference type="ARBA" id="ARBA00023065"/>
    </source>
</evidence>
<dbReference type="InterPro" id="IPR008689">
    <property type="entry name" value="ATP_synth_F0_dsu_mt"/>
</dbReference>
<keyword evidence="4" id="KW-0138">CF(0)</keyword>
<evidence type="ECO:0000256" key="1">
    <source>
        <dbReference type="ARBA" id="ARBA00004273"/>
    </source>
</evidence>
<keyword evidence="3" id="KW-0813">Transport</keyword>
<dbReference type="AlphaFoldDB" id="A0ABD3WX85"/>
<evidence type="ECO:0000256" key="4">
    <source>
        <dbReference type="ARBA" id="ARBA00022547"/>
    </source>
</evidence>
<evidence type="ECO:0000256" key="8">
    <source>
        <dbReference type="ARBA" id="ARBA00023128"/>
    </source>
</evidence>
<evidence type="ECO:0000256" key="5">
    <source>
        <dbReference type="ARBA" id="ARBA00022781"/>
    </source>
</evidence>
<comment type="similarity">
    <text evidence="2">Belongs to the ATPase d subunit family.</text>
</comment>
<evidence type="ECO:0000256" key="9">
    <source>
        <dbReference type="ARBA" id="ARBA00023136"/>
    </source>
</evidence>
<evidence type="ECO:0000313" key="10">
    <source>
        <dbReference type="EMBL" id="KAL3877228.1"/>
    </source>
</evidence>